<dbReference type="RefSeq" id="WP_211630648.1">
    <property type="nucleotide sequence ID" value="NZ_CP073100.1"/>
</dbReference>
<gene>
    <name evidence="1" type="ORF">KBB96_16790</name>
</gene>
<evidence type="ECO:0000313" key="1">
    <source>
        <dbReference type="EMBL" id="QUE50508.1"/>
    </source>
</evidence>
<dbReference type="EMBL" id="CP073100">
    <property type="protein sequence ID" value="QUE50508.1"/>
    <property type="molecule type" value="Genomic_DNA"/>
</dbReference>
<keyword evidence="2" id="KW-1185">Reference proteome</keyword>
<dbReference type="Proteomes" id="UP000676169">
    <property type="component" value="Chromosome"/>
</dbReference>
<reference evidence="1" key="1">
    <citation type="submission" date="2021-04" db="EMBL/GenBank/DDBJ databases">
        <title>Luteolibacter sp. 32A isolated from the skin of an Anderson's salamander (Ambystoma andersonii).</title>
        <authorList>
            <person name="Spergser J."/>
            <person name="Busse H.-J."/>
        </authorList>
    </citation>
    <scope>NUCLEOTIDE SEQUENCE</scope>
    <source>
        <strain evidence="1">32A</strain>
    </source>
</reference>
<protein>
    <submittedName>
        <fullName evidence="1">Uncharacterized protein</fullName>
    </submittedName>
</protein>
<organism evidence="1 2">
    <name type="scientific">Luteolibacter ambystomatis</name>
    <dbReference type="NCBI Taxonomy" id="2824561"/>
    <lineage>
        <taxon>Bacteria</taxon>
        <taxon>Pseudomonadati</taxon>
        <taxon>Verrucomicrobiota</taxon>
        <taxon>Verrucomicrobiia</taxon>
        <taxon>Verrucomicrobiales</taxon>
        <taxon>Verrucomicrobiaceae</taxon>
        <taxon>Luteolibacter</taxon>
    </lineage>
</organism>
<accession>A0A975G7R2</accession>
<name>A0A975G7R2_9BACT</name>
<proteinExistence type="predicted"/>
<sequence>MSCGPWRRAIQVGSLPFSTTVRSENTGETMWKILPELREEMPERPFAVRNVLKTDLPEMLPEDAVLLPVRVVYVQDFSEGHPPRSKHYRRDFRLLERAGLDQLEDGDFDDARIREALGLYAQLYRNRYSIRHPDFTPEMIALARGRGWLRLGGLADPVTGRLLGCFGLHMVGRTITTPIFGHDLRLPPEEGLYRQLSTVVTNFAVQSRAYENTSSGAGEFKRRRAFKPELEYLMVMPPLAGPRRAGDHAMLKTCAAMMRKVTIDDFLAAGG</sequence>
<evidence type="ECO:0000313" key="2">
    <source>
        <dbReference type="Proteomes" id="UP000676169"/>
    </source>
</evidence>
<dbReference type="KEGG" id="lamb:KBB96_16790"/>
<dbReference type="AlphaFoldDB" id="A0A975G7R2"/>